<feature type="transmembrane region" description="Helical" evidence="2">
    <location>
        <begin position="192"/>
        <end position="212"/>
    </location>
</feature>
<keyword evidence="2" id="KW-0472">Membrane</keyword>
<feature type="region of interest" description="Disordered" evidence="1">
    <location>
        <begin position="273"/>
        <end position="303"/>
    </location>
</feature>
<feature type="transmembrane region" description="Helical" evidence="2">
    <location>
        <begin position="252"/>
        <end position="271"/>
    </location>
</feature>
<dbReference type="EMBL" id="BMNZ01000006">
    <property type="protein sequence ID" value="GGN02838.1"/>
    <property type="molecule type" value="Genomic_DNA"/>
</dbReference>
<feature type="transmembrane region" description="Helical" evidence="2">
    <location>
        <begin position="218"/>
        <end position="240"/>
    </location>
</feature>
<reference evidence="4" key="1">
    <citation type="journal article" date="2019" name="Int. J. Syst. Evol. Microbiol.">
        <title>The Global Catalogue of Microorganisms (GCM) 10K type strain sequencing project: providing services to taxonomists for standard genome sequencing and annotation.</title>
        <authorList>
            <consortium name="The Broad Institute Genomics Platform"/>
            <consortium name="The Broad Institute Genome Sequencing Center for Infectious Disease"/>
            <person name="Wu L."/>
            <person name="Ma J."/>
        </authorList>
    </citation>
    <scope>NUCLEOTIDE SEQUENCE [LARGE SCALE GENOMIC DNA]</scope>
    <source>
        <strain evidence="4">JCM 1365</strain>
    </source>
</reference>
<dbReference type="Proteomes" id="UP000623461">
    <property type="component" value="Unassembled WGS sequence"/>
</dbReference>
<keyword evidence="2" id="KW-1133">Transmembrane helix</keyword>
<feature type="transmembrane region" description="Helical" evidence="2">
    <location>
        <begin position="157"/>
        <end position="180"/>
    </location>
</feature>
<evidence type="ECO:0008006" key="5">
    <source>
        <dbReference type="Google" id="ProtNLM"/>
    </source>
</evidence>
<dbReference type="PANTHER" id="PTHR40761">
    <property type="entry name" value="CONSERVED INTEGRAL MEMBRANE ALANINE VALINE AND LEUCINE RICH PROTEIN-RELATED"/>
    <property type="match status" value="1"/>
</dbReference>
<evidence type="ECO:0000313" key="4">
    <source>
        <dbReference type="Proteomes" id="UP000623461"/>
    </source>
</evidence>
<proteinExistence type="predicted"/>
<dbReference type="PANTHER" id="PTHR40761:SF1">
    <property type="entry name" value="CONSERVED INTEGRAL MEMBRANE ALANINE VALINE AND LEUCINE RICH PROTEIN-RELATED"/>
    <property type="match status" value="1"/>
</dbReference>
<accession>A0ABQ2IAS7</accession>
<feature type="transmembrane region" description="Helical" evidence="2">
    <location>
        <begin position="73"/>
        <end position="93"/>
    </location>
</feature>
<keyword evidence="4" id="KW-1185">Reference proteome</keyword>
<dbReference type="RefSeq" id="WP_052358672.1">
    <property type="nucleotide sequence ID" value="NZ_BMNZ01000006.1"/>
</dbReference>
<feature type="transmembrane region" description="Helical" evidence="2">
    <location>
        <begin position="99"/>
        <end position="120"/>
    </location>
</feature>
<evidence type="ECO:0000256" key="1">
    <source>
        <dbReference type="SAM" id="MobiDB-lite"/>
    </source>
</evidence>
<organism evidence="3 4">
    <name type="scientific">Terrabacter tumescens</name>
    <dbReference type="NCBI Taxonomy" id="60443"/>
    <lineage>
        <taxon>Bacteria</taxon>
        <taxon>Bacillati</taxon>
        <taxon>Actinomycetota</taxon>
        <taxon>Actinomycetes</taxon>
        <taxon>Micrococcales</taxon>
        <taxon>Intrasporangiaceae</taxon>
        <taxon>Terrabacter</taxon>
    </lineage>
</organism>
<feature type="transmembrane region" description="Helical" evidence="2">
    <location>
        <begin position="132"/>
        <end position="151"/>
    </location>
</feature>
<protein>
    <recommendedName>
        <fullName evidence="5">Integral membrane protein</fullName>
    </recommendedName>
</protein>
<keyword evidence="2" id="KW-0812">Transmembrane</keyword>
<feature type="compositionally biased region" description="Low complexity" evidence="1">
    <location>
        <begin position="274"/>
        <end position="303"/>
    </location>
</feature>
<evidence type="ECO:0000313" key="3">
    <source>
        <dbReference type="EMBL" id="GGN02838.1"/>
    </source>
</evidence>
<feature type="transmembrane region" description="Helical" evidence="2">
    <location>
        <begin position="46"/>
        <end position="66"/>
    </location>
</feature>
<sequence length="303" mass="29251">MTLGLLGALVAALAYGAATVLQAIGVRRAGALPAGTPLTGRVRAAWPYAVGLGLDAAGFLASVAALRTLPLFLVESAVASSVAVTAVLSVLVLRVRLGAAEVVALCGVGAGLTGLALAAVDAPAVSPGPGAAWGLAGAAALVAALLGVGVLDHDRRRGVVLLSVAAGLGFGGVGVAARLLEVPSPVWRLTTSGLAWALVVHAALATVAYAAALGHGRVTTVAALTFATETVVPAAVGLLVLGDRVAPGRTPLAAAAFVVTLAGCIALAGRAEPADAAPSDPASAHGGVSDDAAAPSRSRSAPR</sequence>
<evidence type="ECO:0000256" key="2">
    <source>
        <dbReference type="SAM" id="Phobius"/>
    </source>
</evidence>
<gene>
    <name evidence="3" type="ORF">GCM10009721_32550</name>
</gene>
<name>A0ABQ2IAS7_9MICO</name>
<comment type="caution">
    <text evidence="3">The sequence shown here is derived from an EMBL/GenBank/DDBJ whole genome shotgun (WGS) entry which is preliminary data.</text>
</comment>